<evidence type="ECO:0000259" key="1">
    <source>
        <dbReference type="Pfam" id="PF13712"/>
    </source>
</evidence>
<protein>
    <recommendedName>
        <fullName evidence="1">Streptomycin biosynthesis protein StrF domain-containing protein</fullName>
    </recommendedName>
</protein>
<evidence type="ECO:0000313" key="3">
    <source>
        <dbReference type="Proteomes" id="UP000239772"/>
    </source>
</evidence>
<comment type="caution">
    <text evidence="2">The sequence shown here is derived from an EMBL/GenBank/DDBJ whole genome shotgun (WGS) entry which is preliminary data.</text>
</comment>
<dbReference type="Pfam" id="PF13712">
    <property type="entry name" value="Glyco_tranf_2_5"/>
    <property type="match status" value="1"/>
</dbReference>
<accession>A0A2T1HSY4</accession>
<organism evidence="2 3">
    <name type="scientific">Alsobacter soli</name>
    <dbReference type="NCBI Taxonomy" id="2109933"/>
    <lineage>
        <taxon>Bacteria</taxon>
        <taxon>Pseudomonadati</taxon>
        <taxon>Pseudomonadota</taxon>
        <taxon>Alphaproteobacteria</taxon>
        <taxon>Hyphomicrobiales</taxon>
        <taxon>Alsobacteraceae</taxon>
        <taxon>Alsobacter</taxon>
    </lineage>
</organism>
<reference evidence="3" key="1">
    <citation type="submission" date="2018-03" db="EMBL/GenBank/DDBJ databases">
        <authorList>
            <person name="Sun L."/>
            <person name="Liu H."/>
            <person name="Chen W."/>
            <person name="Huang K."/>
            <person name="Liu W."/>
            <person name="Gao X."/>
        </authorList>
    </citation>
    <scope>NUCLEOTIDE SEQUENCE [LARGE SCALE GENOMIC DNA]</scope>
    <source>
        <strain evidence="3">SH9</strain>
    </source>
</reference>
<keyword evidence="3" id="KW-1185">Reference proteome</keyword>
<name>A0A2T1HSY4_9HYPH</name>
<dbReference type="OrthoDB" id="7851643at2"/>
<dbReference type="InterPro" id="IPR059123">
    <property type="entry name" value="StrF_dom"/>
</dbReference>
<dbReference type="Gene3D" id="3.90.550.10">
    <property type="entry name" value="Spore Coat Polysaccharide Biosynthesis Protein SpsA, Chain A"/>
    <property type="match status" value="1"/>
</dbReference>
<gene>
    <name evidence="2" type="ORF">SLNSH_11575</name>
</gene>
<dbReference type="AlphaFoldDB" id="A0A2T1HSY4"/>
<sequence>MSLRLVCATPLSPKAFLQESLLGRCLTSTFRDVSLTLHLFPHNTEPLARCYNSVIFQAGGGPDDTLVFLHDDLCILDLFWTETLDAGLRRFDLVGLAGNTRRLPRQPAWAFVDTSWAWDEDHLSGAVAHGAQLPLRLKRYGAPLQECKLLDGVLLAARRSVFLDHGLRFDERFAFHFYDMDLCREFEAKGLRMGTVPLSAAHGSAGRFGAPEWRAAYRAYLEKWGEPMADAQAWASPNSAISPVSPA</sequence>
<evidence type="ECO:0000313" key="2">
    <source>
        <dbReference type="EMBL" id="PSC04734.1"/>
    </source>
</evidence>
<dbReference type="SUPFAM" id="SSF53448">
    <property type="entry name" value="Nucleotide-diphospho-sugar transferases"/>
    <property type="match status" value="1"/>
</dbReference>
<feature type="domain" description="Streptomycin biosynthesis protein StrF" evidence="1">
    <location>
        <begin position="43"/>
        <end position="194"/>
    </location>
</feature>
<dbReference type="InterPro" id="IPR029044">
    <property type="entry name" value="Nucleotide-diphossugar_trans"/>
</dbReference>
<dbReference type="EMBL" id="PVZS01000011">
    <property type="protein sequence ID" value="PSC04734.1"/>
    <property type="molecule type" value="Genomic_DNA"/>
</dbReference>
<proteinExistence type="predicted"/>
<dbReference type="Proteomes" id="UP000239772">
    <property type="component" value="Unassembled WGS sequence"/>
</dbReference>